<evidence type="ECO:0000313" key="2">
    <source>
        <dbReference type="Proteomes" id="UP000298133"/>
    </source>
</evidence>
<sequence length="172" mass="18836">MAVDRQALARLSGQRLAAAAELLALASACSARASREPLQRAIAAELACALQWHLLSVLPEPSRWSEQTTLVELCDYYVSAEANAHDAVVVELQQLAGADSWLVELARAGYQAYQYLLPAAQASDATVDRLVVVNLSGKQWLQPVDWSVAAAQRWYDGSAEMIMRHREQAVEC</sequence>
<keyword evidence="2" id="KW-1185">Reference proteome</keyword>
<protein>
    <submittedName>
        <fullName evidence="1">Uncharacterized protein</fullName>
    </submittedName>
</protein>
<dbReference type="AlphaFoldDB" id="A0A4Y8UMW3"/>
<organism evidence="1 2">
    <name type="scientific">Gammaproteobacteria bacterium LSUCC0057</name>
    <dbReference type="NCBI Taxonomy" id="2559237"/>
    <lineage>
        <taxon>Bacteria</taxon>
        <taxon>Pseudomonadati</taxon>
        <taxon>Pseudomonadota</taxon>
        <taxon>Gammaproteobacteria</taxon>
        <taxon>Cellvibrionales</taxon>
        <taxon>Porticoccaceae</taxon>
        <taxon>SAR92 clade</taxon>
    </lineage>
</organism>
<evidence type="ECO:0000313" key="1">
    <source>
        <dbReference type="EMBL" id="TFH69157.1"/>
    </source>
</evidence>
<dbReference type="EMBL" id="SPIA01000001">
    <property type="protein sequence ID" value="TFH69157.1"/>
    <property type="molecule type" value="Genomic_DNA"/>
</dbReference>
<dbReference type="Proteomes" id="UP000298133">
    <property type="component" value="Unassembled WGS sequence"/>
</dbReference>
<name>A0A4Y8UMW3_9GAMM</name>
<gene>
    <name evidence="1" type="ORF">E3W66_04315</name>
</gene>
<accession>A0A4Y8UMW3</accession>
<proteinExistence type="predicted"/>
<reference evidence="1 2" key="1">
    <citation type="submission" date="2019-03" db="EMBL/GenBank/DDBJ databases">
        <title>Draft genome of Gammaproteobacteria bacterium LSUCC0057, a member of the SAR92 clade.</title>
        <authorList>
            <person name="Lanclos V.C."/>
            <person name="Doiron C."/>
            <person name="Henson M.W."/>
            <person name="Thrash J.C."/>
        </authorList>
    </citation>
    <scope>NUCLEOTIDE SEQUENCE [LARGE SCALE GENOMIC DNA]</scope>
    <source>
        <strain evidence="1 2">LSUCC0057</strain>
    </source>
</reference>
<comment type="caution">
    <text evidence="1">The sequence shown here is derived from an EMBL/GenBank/DDBJ whole genome shotgun (WGS) entry which is preliminary data.</text>
</comment>